<sequence>MEAHLVKVIATVTRKTFQTIPRNVWVLGFVSLLTDISSEMIHSVLPLFLVSALGADLLTVGWIEGIAESTASVFKVFSGALSDYLGQRKRLAVAGYGLSTLVKPLFALATSPGWVLMARFGDRVGKGIRVAPRDAIVADVTDSANRGAAYGLRQSLDTIGAFTGPLIAFMLMSFSGQNFRLVFWLAVLPGILAVALLAIGVREPSNINSQRQNNPLQWSALQSLGKSYWVLVAVALLFNLGNSSDAFLLLQAQQAGISASLVPLTLVVMNVAYSLSAYPVGLLSDRIGRLGLLVGGFCVYALAYLGFAFVDAPWQVWGLFGLYGLHQGMSQGILLALVADRVPSHLRGTAFGLINLAIGVALLPASLLGGILWQTISPKATFIAGSVFAASAIVLLLVFEGGRRKSVGRE</sequence>
<feature type="transmembrane region" description="Helical" evidence="5">
    <location>
        <begin position="256"/>
        <end position="278"/>
    </location>
</feature>
<evidence type="ECO:0000259" key="6">
    <source>
        <dbReference type="PROSITE" id="PS50850"/>
    </source>
</evidence>
<evidence type="ECO:0000256" key="4">
    <source>
        <dbReference type="ARBA" id="ARBA00023136"/>
    </source>
</evidence>
<feature type="transmembrane region" description="Helical" evidence="5">
    <location>
        <begin position="316"/>
        <end position="338"/>
    </location>
</feature>
<keyword evidence="8" id="KW-1185">Reference proteome</keyword>
<dbReference type="SUPFAM" id="SSF103473">
    <property type="entry name" value="MFS general substrate transporter"/>
    <property type="match status" value="1"/>
</dbReference>
<feature type="transmembrane region" description="Helical" evidence="5">
    <location>
        <begin position="228"/>
        <end position="250"/>
    </location>
</feature>
<dbReference type="GO" id="GO:0005886">
    <property type="term" value="C:plasma membrane"/>
    <property type="evidence" value="ECO:0007669"/>
    <property type="project" value="UniProtKB-SubCell"/>
</dbReference>
<dbReference type="Pfam" id="PF07690">
    <property type="entry name" value="MFS_1"/>
    <property type="match status" value="1"/>
</dbReference>
<dbReference type="PhylomeDB" id="B2JBG5"/>
<reference evidence="8" key="1">
    <citation type="submission" date="2008-04" db="EMBL/GenBank/DDBJ databases">
        <title>Complete sequence of plasmid 2 of Nostoc punctiforme ATCC 29133.</title>
        <authorList>
            <consortium name="US DOE Joint Genome Institute"/>
            <person name="Copeland A."/>
            <person name="Lucas S."/>
            <person name="Lapidus A."/>
            <person name="Glavina del Rio T."/>
            <person name="Dalin E."/>
            <person name="Tice H."/>
            <person name="Pitluck S."/>
            <person name="Chain P."/>
            <person name="Malfatti S."/>
            <person name="Shin M."/>
            <person name="Vergez L."/>
            <person name="Schmutz J."/>
            <person name="Larimer F."/>
            <person name="Land M."/>
            <person name="Hauser L."/>
            <person name="Kyrpides N."/>
            <person name="Kim E."/>
            <person name="Meeks J.C."/>
            <person name="Elhai J."/>
            <person name="Campbell E.L."/>
            <person name="Thiel T."/>
            <person name="Longmire J."/>
            <person name="Potts M."/>
            <person name="Atlas R."/>
        </authorList>
    </citation>
    <scope>NUCLEOTIDE SEQUENCE [LARGE SCALE GENOMIC DNA]</scope>
    <source>
        <strain evidence="8">ATCC 29133 / PCC 73102</strain>
        <plasmid evidence="8">Plasmid pNPUN02</plasmid>
    </source>
</reference>
<proteinExistence type="predicted"/>
<dbReference type="PANTHER" id="PTHR23518:SF2">
    <property type="entry name" value="MAJOR FACILITATOR SUPERFAMILY TRANSPORTER"/>
    <property type="match status" value="1"/>
</dbReference>
<organism evidence="7 8">
    <name type="scientific">Nostoc punctiforme (strain ATCC 29133 / PCC 73102)</name>
    <dbReference type="NCBI Taxonomy" id="63737"/>
    <lineage>
        <taxon>Bacteria</taxon>
        <taxon>Bacillati</taxon>
        <taxon>Cyanobacteriota</taxon>
        <taxon>Cyanophyceae</taxon>
        <taxon>Nostocales</taxon>
        <taxon>Nostocaceae</taxon>
        <taxon>Nostoc</taxon>
    </lineage>
</organism>
<feature type="transmembrane region" description="Helical" evidence="5">
    <location>
        <begin position="290"/>
        <end position="310"/>
    </location>
</feature>
<keyword evidence="2 5" id="KW-0812">Transmembrane</keyword>
<dbReference type="KEGG" id="npu:Npun_BF137"/>
<dbReference type="HOGENOM" id="CLU_040020_1_0_3"/>
<evidence type="ECO:0000313" key="7">
    <source>
        <dbReference type="EMBL" id="ACC85269.1"/>
    </source>
</evidence>
<dbReference type="EMBL" id="CP001039">
    <property type="protein sequence ID" value="ACC85269.1"/>
    <property type="molecule type" value="Genomic_DNA"/>
</dbReference>
<dbReference type="Proteomes" id="UP000001191">
    <property type="component" value="Plasmid pNPUN02"/>
</dbReference>
<dbReference type="InterPro" id="IPR020846">
    <property type="entry name" value="MFS_dom"/>
</dbReference>
<gene>
    <name evidence="7" type="ordered locus">Npun_BF137</name>
</gene>
<dbReference type="Gene3D" id="1.20.1250.20">
    <property type="entry name" value="MFS general substrate transporter like domains"/>
    <property type="match status" value="2"/>
</dbReference>
<feature type="transmembrane region" description="Helical" evidence="5">
    <location>
        <begin position="181"/>
        <end position="201"/>
    </location>
</feature>
<dbReference type="PANTHER" id="PTHR23518">
    <property type="entry name" value="C-METHYLTRANSFERASE"/>
    <property type="match status" value="1"/>
</dbReference>
<keyword evidence="7" id="KW-0614">Plasmid</keyword>
<evidence type="ECO:0000256" key="2">
    <source>
        <dbReference type="ARBA" id="ARBA00022692"/>
    </source>
</evidence>
<name>B2JBG5_NOSP7</name>
<dbReference type="CDD" id="cd17370">
    <property type="entry name" value="MFS_MJ1317_like"/>
    <property type="match status" value="1"/>
</dbReference>
<dbReference type="TCDB" id="2.A.1.59.2">
    <property type="family name" value="the major facilitator superfamily (mfs)"/>
</dbReference>
<comment type="subcellular location">
    <subcellularLocation>
        <location evidence="1">Cell membrane</location>
        <topology evidence="1">Multi-pass membrane protein</topology>
    </subcellularLocation>
</comment>
<protein>
    <submittedName>
        <fullName evidence="7">Major facilitator superfamily MFS_1</fullName>
    </submittedName>
</protein>
<evidence type="ECO:0000256" key="3">
    <source>
        <dbReference type="ARBA" id="ARBA00022989"/>
    </source>
</evidence>
<keyword evidence="3 5" id="KW-1133">Transmembrane helix</keyword>
<dbReference type="InterPro" id="IPR036259">
    <property type="entry name" value="MFS_trans_sf"/>
</dbReference>
<accession>B2JBG5</accession>
<feature type="transmembrane region" description="Helical" evidence="5">
    <location>
        <begin position="350"/>
        <end position="374"/>
    </location>
</feature>
<dbReference type="EnsemblBacteria" id="ACC85269">
    <property type="protein sequence ID" value="ACC85269"/>
    <property type="gene ID" value="Npun_BF137"/>
</dbReference>
<evidence type="ECO:0000256" key="5">
    <source>
        <dbReference type="SAM" id="Phobius"/>
    </source>
</evidence>
<dbReference type="PROSITE" id="PS50850">
    <property type="entry name" value="MFS"/>
    <property type="match status" value="1"/>
</dbReference>
<geneLocation type="plasmid" evidence="7 8">
    <name>pNPUN02</name>
</geneLocation>
<dbReference type="InterPro" id="IPR011701">
    <property type="entry name" value="MFS"/>
</dbReference>
<keyword evidence="4 5" id="KW-0472">Membrane</keyword>
<dbReference type="AlphaFoldDB" id="B2JBG5"/>
<evidence type="ECO:0000313" key="8">
    <source>
        <dbReference type="Proteomes" id="UP000001191"/>
    </source>
</evidence>
<dbReference type="GO" id="GO:0022857">
    <property type="term" value="F:transmembrane transporter activity"/>
    <property type="evidence" value="ECO:0007669"/>
    <property type="project" value="InterPro"/>
</dbReference>
<evidence type="ECO:0000256" key="1">
    <source>
        <dbReference type="ARBA" id="ARBA00004651"/>
    </source>
</evidence>
<feature type="transmembrane region" description="Helical" evidence="5">
    <location>
        <begin position="380"/>
        <end position="399"/>
    </location>
</feature>
<feature type="domain" description="Major facilitator superfamily (MFS) profile" evidence="6">
    <location>
        <begin position="23"/>
        <end position="403"/>
    </location>
</feature>